<evidence type="ECO:0000313" key="3">
    <source>
        <dbReference type="Proteomes" id="UP000828390"/>
    </source>
</evidence>
<dbReference type="InterPro" id="IPR028002">
    <property type="entry name" value="Myb_DNA-bind_5"/>
</dbReference>
<organism evidence="2 3">
    <name type="scientific">Dreissena polymorpha</name>
    <name type="common">Zebra mussel</name>
    <name type="synonym">Mytilus polymorpha</name>
    <dbReference type="NCBI Taxonomy" id="45954"/>
    <lineage>
        <taxon>Eukaryota</taxon>
        <taxon>Metazoa</taxon>
        <taxon>Spiralia</taxon>
        <taxon>Lophotrochozoa</taxon>
        <taxon>Mollusca</taxon>
        <taxon>Bivalvia</taxon>
        <taxon>Autobranchia</taxon>
        <taxon>Heteroconchia</taxon>
        <taxon>Euheterodonta</taxon>
        <taxon>Imparidentia</taxon>
        <taxon>Neoheterodontei</taxon>
        <taxon>Myida</taxon>
        <taxon>Dreissenoidea</taxon>
        <taxon>Dreissenidae</taxon>
        <taxon>Dreissena</taxon>
    </lineage>
</organism>
<name>A0A9D4HYR2_DREPO</name>
<evidence type="ECO:0000259" key="1">
    <source>
        <dbReference type="Pfam" id="PF13873"/>
    </source>
</evidence>
<gene>
    <name evidence="2" type="ORF">DPMN_047024</name>
</gene>
<reference evidence="2" key="1">
    <citation type="journal article" date="2019" name="bioRxiv">
        <title>The Genome of the Zebra Mussel, Dreissena polymorpha: A Resource for Invasive Species Research.</title>
        <authorList>
            <person name="McCartney M.A."/>
            <person name="Auch B."/>
            <person name="Kono T."/>
            <person name="Mallez S."/>
            <person name="Zhang Y."/>
            <person name="Obille A."/>
            <person name="Becker A."/>
            <person name="Abrahante J.E."/>
            <person name="Garbe J."/>
            <person name="Badalamenti J.P."/>
            <person name="Herman A."/>
            <person name="Mangelson H."/>
            <person name="Liachko I."/>
            <person name="Sullivan S."/>
            <person name="Sone E.D."/>
            <person name="Koren S."/>
            <person name="Silverstein K.A.T."/>
            <person name="Beckman K.B."/>
            <person name="Gohl D.M."/>
        </authorList>
    </citation>
    <scope>NUCLEOTIDE SEQUENCE</scope>
    <source>
        <strain evidence="2">Duluth1</strain>
        <tissue evidence="2">Whole animal</tissue>
    </source>
</reference>
<keyword evidence="3" id="KW-1185">Reference proteome</keyword>
<sequence>MTIEVTNKKKEEFWADTCEKVNSVGLSSREVDEIIKKWTDLKSQAKKKEKNRRREASLTGGGKTSICLTDWEQKIVAILPEETLVGIDGGLDTFQSSSCSKQQACVDEETSSISIGHELEDAPNSPCEAKSEQPCKRRKITLSDVQLAQYTFFIEQTETTRLKRKLMEQQIQTQKAAEQYFIESKKKLAQNVLENFLEQ</sequence>
<proteinExistence type="predicted"/>
<dbReference type="OrthoDB" id="6158095at2759"/>
<dbReference type="PANTHER" id="PTHR23098">
    <property type="entry name" value="AGAP001331-PA-RELATED"/>
    <property type="match status" value="1"/>
</dbReference>
<evidence type="ECO:0000313" key="2">
    <source>
        <dbReference type="EMBL" id="KAH3740320.1"/>
    </source>
</evidence>
<protein>
    <recommendedName>
        <fullName evidence="1">Myb/SANT-like DNA-binding domain-containing protein</fullName>
    </recommendedName>
</protein>
<reference evidence="2" key="2">
    <citation type="submission" date="2020-11" db="EMBL/GenBank/DDBJ databases">
        <authorList>
            <person name="McCartney M.A."/>
            <person name="Auch B."/>
            <person name="Kono T."/>
            <person name="Mallez S."/>
            <person name="Becker A."/>
            <person name="Gohl D.M."/>
            <person name="Silverstein K.A.T."/>
            <person name="Koren S."/>
            <person name="Bechman K.B."/>
            <person name="Herman A."/>
            <person name="Abrahante J.E."/>
            <person name="Garbe J."/>
        </authorList>
    </citation>
    <scope>NUCLEOTIDE SEQUENCE</scope>
    <source>
        <strain evidence="2">Duluth1</strain>
        <tissue evidence="2">Whole animal</tissue>
    </source>
</reference>
<dbReference type="PANTHER" id="PTHR23098:SF16">
    <property type="entry name" value="REGULATORY PROTEIN ZESTE"/>
    <property type="match status" value="1"/>
</dbReference>
<dbReference type="GO" id="GO:0005634">
    <property type="term" value="C:nucleus"/>
    <property type="evidence" value="ECO:0007669"/>
    <property type="project" value="TreeGrafter"/>
</dbReference>
<dbReference type="EMBL" id="JAIWYP010000011">
    <property type="protein sequence ID" value="KAH3740320.1"/>
    <property type="molecule type" value="Genomic_DNA"/>
</dbReference>
<comment type="caution">
    <text evidence="2">The sequence shown here is derived from an EMBL/GenBank/DDBJ whole genome shotgun (WGS) entry which is preliminary data.</text>
</comment>
<accession>A0A9D4HYR2</accession>
<dbReference type="Proteomes" id="UP000828390">
    <property type="component" value="Unassembled WGS sequence"/>
</dbReference>
<dbReference type="AlphaFoldDB" id="A0A9D4HYR2"/>
<dbReference type="Pfam" id="PF13873">
    <property type="entry name" value="Myb_DNA-bind_5"/>
    <property type="match status" value="1"/>
</dbReference>
<feature type="domain" description="Myb/SANT-like DNA-binding" evidence="1">
    <location>
        <begin position="4"/>
        <end position="48"/>
    </location>
</feature>